<keyword evidence="3" id="KW-1185">Reference proteome</keyword>
<reference evidence="2 3" key="1">
    <citation type="journal article" date="2011" name="PLoS Genet.">
        <title>Genome sequencing and comparative transcriptomics of the model entomopathogenic fungi Metarhizium anisopliae and M. acridum.</title>
        <authorList>
            <person name="Gao Q."/>
            <person name="Jin K."/>
            <person name="Ying S.H."/>
            <person name="Zhang Y."/>
            <person name="Xiao G."/>
            <person name="Shang Y."/>
            <person name="Duan Z."/>
            <person name="Hu X."/>
            <person name="Xie X.Q."/>
            <person name="Zhou G."/>
            <person name="Peng G."/>
            <person name="Luo Z."/>
            <person name="Huang W."/>
            <person name="Wang B."/>
            <person name="Fang W."/>
            <person name="Wang S."/>
            <person name="Zhong Y."/>
            <person name="Ma L.J."/>
            <person name="St Leger R.J."/>
            <person name="Zhao G.P."/>
            <person name="Pei Y."/>
            <person name="Feng M.G."/>
            <person name="Xia Y."/>
            <person name="Wang C."/>
        </authorList>
    </citation>
    <scope>NUCLEOTIDE SEQUENCE [LARGE SCALE GENOMIC DNA]</scope>
    <source>
        <strain evidence="2 3">CQMa 102</strain>
    </source>
</reference>
<accession>E9EDT0</accession>
<dbReference type="GeneID" id="19252339"/>
<name>E9EDT0_METAQ</name>
<evidence type="ECO:0000313" key="3">
    <source>
        <dbReference type="Proteomes" id="UP000002499"/>
    </source>
</evidence>
<dbReference type="EMBL" id="GL698561">
    <property type="protein sequence ID" value="EFY85945.1"/>
    <property type="molecule type" value="Genomic_DNA"/>
</dbReference>
<organism evidence="3">
    <name type="scientific">Metarhizium acridum (strain CQMa 102)</name>
    <dbReference type="NCBI Taxonomy" id="655827"/>
    <lineage>
        <taxon>Eukaryota</taxon>
        <taxon>Fungi</taxon>
        <taxon>Dikarya</taxon>
        <taxon>Ascomycota</taxon>
        <taxon>Pezizomycotina</taxon>
        <taxon>Sordariomycetes</taxon>
        <taxon>Hypocreomycetidae</taxon>
        <taxon>Hypocreales</taxon>
        <taxon>Clavicipitaceae</taxon>
        <taxon>Metarhizium</taxon>
    </lineage>
</organism>
<feature type="region of interest" description="Disordered" evidence="1">
    <location>
        <begin position="1"/>
        <end position="39"/>
    </location>
</feature>
<dbReference type="InParanoid" id="E9EDT0"/>
<dbReference type="Proteomes" id="UP000002499">
    <property type="component" value="Unassembled WGS sequence"/>
</dbReference>
<proteinExistence type="predicted"/>
<evidence type="ECO:0000256" key="1">
    <source>
        <dbReference type="SAM" id="MobiDB-lite"/>
    </source>
</evidence>
<dbReference type="HOGENOM" id="CLU_1740973_0_0_1"/>
<dbReference type="AlphaFoldDB" id="E9EDT0"/>
<gene>
    <name evidence="2" type="ORF">MAC_08028</name>
</gene>
<sequence length="150" mass="17245">MGPLGRPCKRRDPFPAGPGESTRQRAFPQASAESPCFFPHREKHSKDLSALERIWTNIRRMGGKGNVGMSGNEGEEHRDFTNWNNLDYASNLLLILATLCSDRQDEATSFAIRFRRRECHQTLHKHNFRPINTFDHHIVHSGTAQFDLKF</sequence>
<protein>
    <submittedName>
        <fullName evidence="2">Uncharacterized protein</fullName>
    </submittedName>
</protein>
<dbReference type="KEGG" id="maw:19252339"/>
<evidence type="ECO:0000313" key="2">
    <source>
        <dbReference type="EMBL" id="EFY85945.1"/>
    </source>
</evidence>